<evidence type="ECO:0000256" key="4">
    <source>
        <dbReference type="ARBA" id="ARBA00011738"/>
    </source>
</evidence>
<dbReference type="SFLD" id="SFLDS00003">
    <property type="entry name" value="Haloacid_Dehalogenase"/>
    <property type="match status" value="1"/>
</dbReference>
<comment type="subunit">
    <text evidence="4">Homodimer.</text>
</comment>
<keyword evidence="14" id="KW-1185">Reference proteome</keyword>
<dbReference type="SFLD" id="SFLDG01143">
    <property type="entry name" value="C2.B.3:_Phosphomannomutase_Lik"/>
    <property type="match status" value="1"/>
</dbReference>
<evidence type="ECO:0000256" key="8">
    <source>
        <dbReference type="ARBA" id="ARBA00022842"/>
    </source>
</evidence>
<dbReference type="GO" id="GO:0006013">
    <property type="term" value="P:mannose metabolic process"/>
    <property type="evidence" value="ECO:0007669"/>
    <property type="project" value="TreeGrafter"/>
</dbReference>
<gene>
    <name evidence="13" type="ORF">GSY63_03445</name>
</gene>
<dbReference type="RefSeq" id="WP_166584428.1">
    <property type="nucleotide sequence ID" value="NZ_WWEO01000038.1"/>
</dbReference>
<keyword evidence="13" id="KW-0378">Hydrolase</keyword>
<evidence type="ECO:0000256" key="1">
    <source>
        <dbReference type="ARBA" id="ARBA00004496"/>
    </source>
</evidence>
<evidence type="ECO:0000256" key="2">
    <source>
        <dbReference type="ARBA" id="ARBA00004699"/>
    </source>
</evidence>
<keyword evidence="9" id="KW-0413">Isomerase</keyword>
<dbReference type="Gene3D" id="3.30.1240.20">
    <property type="match status" value="1"/>
</dbReference>
<dbReference type="InterPro" id="IPR036412">
    <property type="entry name" value="HAD-like_sf"/>
</dbReference>
<feature type="active site" description="Proton donor/acceptor" evidence="10">
    <location>
        <position position="10"/>
    </location>
</feature>
<evidence type="ECO:0000256" key="7">
    <source>
        <dbReference type="ARBA" id="ARBA00022723"/>
    </source>
</evidence>
<accession>A0A965ZEQ6</accession>
<name>A0A965ZEQ6_9SPHI</name>
<evidence type="ECO:0000256" key="12">
    <source>
        <dbReference type="PIRSR" id="PIRSR605002-3"/>
    </source>
</evidence>
<keyword evidence="7 12" id="KW-0479">Metal-binding</keyword>
<keyword evidence="8 12" id="KW-0460">Magnesium</keyword>
<dbReference type="GO" id="GO:0005829">
    <property type="term" value="C:cytosol"/>
    <property type="evidence" value="ECO:0007669"/>
    <property type="project" value="TreeGrafter"/>
</dbReference>
<evidence type="ECO:0000256" key="3">
    <source>
        <dbReference type="ARBA" id="ARBA00009736"/>
    </source>
</evidence>
<dbReference type="GO" id="GO:0009298">
    <property type="term" value="P:GDP-mannose biosynthetic process"/>
    <property type="evidence" value="ECO:0007669"/>
    <property type="project" value="InterPro"/>
</dbReference>
<evidence type="ECO:0000313" key="14">
    <source>
        <dbReference type="Proteomes" id="UP000638732"/>
    </source>
</evidence>
<organism evidence="13 14">
    <name type="scientific">Mucilaginibacter agri</name>
    <dbReference type="NCBI Taxonomy" id="2695265"/>
    <lineage>
        <taxon>Bacteria</taxon>
        <taxon>Pseudomonadati</taxon>
        <taxon>Bacteroidota</taxon>
        <taxon>Sphingobacteriia</taxon>
        <taxon>Sphingobacteriales</taxon>
        <taxon>Sphingobacteriaceae</taxon>
        <taxon>Mucilaginibacter</taxon>
    </lineage>
</organism>
<dbReference type="SUPFAM" id="SSF56784">
    <property type="entry name" value="HAD-like"/>
    <property type="match status" value="1"/>
</dbReference>
<dbReference type="GO" id="GO:0004615">
    <property type="term" value="F:phosphomannomutase activity"/>
    <property type="evidence" value="ECO:0007669"/>
    <property type="project" value="UniProtKB-EC"/>
</dbReference>
<dbReference type="EMBL" id="WWEO01000038">
    <property type="protein sequence ID" value="NCD68401.1"/>
    <property type="molecule type" value="Genomic_DNA"/>
</dbReference>
<keyword evidence="6" id="KW-0963">Cytoplasm</keyword>
<feature type="binding site" evidence="11">
    <location>
        <position position="176"/>
    </location>
    <ligand>
        <name>alpha-D-mannose 1-phosphate</name>
        <dbReference type="ChEBI" id="CHEBI:58409"/>
    </ligand>
</feature>
<evidence type="ECO:0000256" key="6">
    <source>
        <dbReference type="ARBA" id="ARBA00022490"/>
    </source>
</evidence>
<dbReference type="PANTHER" id="PTHR10466:SF0">
    <property type="entry name" value="PHOSPHOMANNOMUTASE"/>
    <property type="match status" value="1"/>
</dbReference>
<feature type="binding site" evidence="12">
    <location>
        <position position="8"/>
    </location>
    <ligand>
        <name>Mg(2+)</name>
        <dbReference type="ChEBI" id="CHEBI:18420"/>
        <label>1</label>
    </ligand>
</feature>
<evidence type="ECO:0000256" key="5">
    <source>
        <dbReference type="ARBA" id="ARBA00012730"/>
    </source>
</evidence>
<sequence>MKKLIVFDLDGTLAESKAAIDTEMAQLFNQLLNVAQVAIISGGDWPQFDKQVIAHLPADSKLQKLSILPTCGTKFYQYDPAGWKKLYSEDFTDAEKKKIIDSLNKAVEESGFKAEKIWGEQVEDRQSQISFSALGQQAPLEPKKAWDPDFAKRKKIKQILDKLIPEFAVQLGGATSIDITKPGIDKAYGMYKLRDVLKISIDEMLFIGDALFEGGNDHPAVTTGAKCIQTKDPQETKHLIDAIVACLS</sequence>
<dbReference type="InterPro" id="IPR043169">
    <property type="entry name" value="PMM_cap"/>
</dbReference>
<dbReference type="GO" id="GO:0016791">
    <property type="term" value="F:phosphatase activity"/>
    <property type="evidence" value="ECO:0007669"/>
    <property type="project" value="UniProtKB-ARBA"/>
</dbReference>
<dbReference type="SFLD" id="SFLDG01140">
    <property type="entry name" value="C2.B:_Phosphomannomutase_and_P"/>
    <property type="match status" value="1"/>
</dbReference>
<protein>
    <recommendedName>
        <fullName evidence="5">phosphomannomutase</fullName>
        <ecNumber evidence="5">5.4.2.8</ecNumber>
    </recommendedName>
</protein>
<comment type="caution">
    <text evidence="13">The sequence shown here is derived from an EMBL/GenBank/DDBJ whole genome shotgun (WGS) entry which is preliminary data.</text>
</comment>
<comment type="similarity">
    <text evidence="3">Belongs to the eukaryotic PMM family.</text>
</comment>
<dbReference type="InterPro" id="IPR023214">
    <property type="entry name" value="HAD_sf"/>
</dbReference>
<feature type="binding site" evidence="12">
    <location>
        <position position="209"/>
    </location>
    <ligand>
        <name>Mg(2+)</name>
        <dbReference type="ChEBI" id="CHEBI:18420"/>
        <label>1</label>
    </ligand>
</feature>
<comment type="pathway">
    <text evidence="2">Nucleotide-sugar biosynthesis; GDP-alpha-D-mannose biosynthesis; alpha-D-mannose 1-phosphate from D-fructose 6-phosphate: step 2/2.</text>
</comment>
<dbReference type="Pfam" id="PF08282">
    <property type="entry name" value="Hydrolase_3"/>
    <property type="match status" value="1"/>
</dbReference>
<proteinExistence type="inferred from homology"/>
<dbReference type="NCBIfam" id="TIGR01484">
    <property type="entry name" value="HAD-SF-IIB"/>
    <property type="match status" value="1"/>
</dbReference>
<evidence type="ECO:0000256" key="9">
    <source>
        <dbReference type="ARBA" id="ARBA00023235"/>
    </source>
</evidence>
<comment type="subcellular location">
    <subcellularLocation>
        <location evidence="1">Cytoplasm</location>
    </subcellularLocation>
</comment>
<comment type="cofactor">
    <cofactor evidence="12">
        <name>Mg(2+)</name>
        <dbReference type="ChEBI" id="CHEBI:18420"/>
    </cofactor>
</comment>
<feature type="binding site" evidence="11">
    <location>
        <position position="178"/>
    </location>
    <ligand>
        <name>alpha-D-mannose 1-phosphate</name>
        <dbReference type="ChEBI" id="CHEBI:58409"/>
    </ligand>
</feature>
<dbReference type="PANTHER" id="PTHR10466">
    <property type="entry name" value="PHOSPHOMANNOMUTASE"/>
    <property type="match status" value="1"/>
</dbReference>
<evidence type="ECO:0000313" key="13">
    <source>
        <dbReference type="EMBL" id="NCD68401.1"/>
    </source>
</evidence>
<dbReference type="InterPro" id="IPR005002">
    <property type="entry name" value="PMM"/>
</dbReference>
<dbReference type="AlphaFoldDB" id="A0A965ZEQ6"/>
<feature type="active site" description="Nucleophile" evidence="10">
    <location>
        <position position="8"/>
    </location>
</feature>
<dbReference type="GO" id="GO:0046872">
    <property type="term" value="F:metal ion binding"/>
    <property type="evidence" value="ECO:0007669"/>
    <property type="project" value="UniProtKB-KW"/>
</dbReference>
<feature type="binding site" evidence="11">
    <location>
        <position position="125"/>
    </location>
    <ligand>
        <name>alpha-D-mannose 1-phosphate</name>
        <dbReference type="ChEBI" id="CHEBI:58409"/>
    </ligand>
</feature>
<reference evidence="13" key="2">
    <citation type="submission" date="2020-10" db="EMBL/GenBank/DDBJ databases">
        <title>Mucilaginibacter sp. nov., isolated from soil.</title>
        <authorList>
            <person name="Jeon C.O."/>
        </authorList>
    </citation>
    <scope>NUCLEOTIDE SEQUENCE</scope>
    <source>
        <strain evidence="13">R11</strain>
    </source>
</reference>
<dbReference type="InterPro" id="IPR006379">
    <property type="entry name" value="HAD-SF_hydro_IIB"/>
</dbReference>
<evidence type="ECO:0000256" key="11">
    <source>
        <dbReference type="PIRSR" id="PIRSR605002-2"/>
    </source>
</evidence>
<evidence type="ECO:0000256" key="10">
    <source>
        <dbReference type="PIRSR" id="PIRSR605002-1"/>
    </source>
</evidence>
<feature type="binding site" evidence="12">
    <location>
        <position position="10"/>
    </location>
    <ligand>
        <name>Mg(2+)</name>
        <dbReference type="ChEBI" id="CHEBI:18420"/>
        <label>1</label>
    </ligand>
</feature>
<dbReference type="GO" id="GO:0006487">
    <property type="term" value="P:protein N-linked glycosylation"/>
    <property type="evidence" value="ECO:0007669"/>
    <property type="project" value="TreeGrafter"/>
</dbReference>
<dbReference type="Gene3D" id="3.40.50.1000">
    <property type="entry name" value="HAD superfamily/HAD-like"/>
    <property type="match status" value="1"/>
</dbReference>
<dbReference type="EC" id="5.4.2.8" evidence="5"/>
<reference evidence="13" key="1">
    <citation type="submission" date="2020-01" db="EMBL/GenBank/DDBJ databases">
        <authorList>
            <person name="Seo Y.L."/>
        </authorList>
    </citation>
    <scope>NUCLEOTIDE SEQUENCE</scope>
    <source>
        <strain evidence="13">R11</strain>
    </source>
</reference>
<dbReference type="Proteomes" id="UP000638732">
    <property type="component" value="Unassembled WGS sequence"/>
</dbReference>